<dbReference type="EMBL" id="VDEP01000243">
    <property type="protein sequence ID" value="KAA1120497.1"/>
    <property type="molecule type" value="Genomic_DNA"/>
</dbReference>
<sequence>MPELGPTAGLYPPSVRNTVEATYLFAHGPADSSFGPPAGLDHKNKQRHQARIGICFSINHNSEIRSSAALNSVDSNPMQKIWRVRWLASLYLHLLSALVRGGLHQLVDVALTLKDEQVCTGHNTIAFSAIGLGKPIKTLMLFGDDSGLEESSEGRNGRSPLLKSIREIKDEDHDFQPALKRTKLDLNLSLAPMLDQNPADIPDSSTSRFSRPHGIGFWCVTDSNQSTYTTPVGLNRVLEHPSKSENQLSSRKNRCMKAEACKHFKD</sequence>
<gene>
    <name evidence="1" type="ORF">PGTUg99_006740</name>
</gene>
<accession>A0A5B0R4R8</accession>
<reference evidence="1 2" key="1">
    <citation type="submission" date="2019-05" db="EMBL/GenBank/DDBJ databases">
        <title>Emergence of the Ug99 lineage of the wheat stem rust pathogen through somatic hybridization.</title>
        <authorList>
            <person name="Li F."/>
            <person name="Upadhyaya N.M."/>
            <person name="Sperschneider J."/>
            <person name="Matny O."/>
            <person name="Nguyen-Phuc H."/>
            <person name="Mago R."/>
            <person name="Raley C."/>
            <person name="Miller M.E."/>
            <person name="Silverstein K.A.T."/>
            <person name="Henningsen E."/>
            <person name="Hirsch C.D."/>
            <person name="Visser B."/>
            <person name="Pretorius Z.A."/>
            <person name="Steffenson B.J."/>
            <person name="Schwessinger B."/>
            <person name="Dodds P.N."/>
            <person name="Figueroa M."/>
        </authorList>
    </citation>
    <scope>NUCLEOTIDE SEQUENCE [LARGE SCALE GENOMIC DNA]</scope>
    <source>
        <strain evidence="1 2">Ug99</strain>
    </source>
</reference>
<evidence type="ECO:0000313" key="1">
    <source>
        <dbReference type="EMBL" id="KAA1120497.1"/>
    </source>
</evidence>
<name>A0A5B0R4R8_PUCGR</name>
<dbReference type="Proteomes" id="UP000325313">
    <property type="component" value="Unassembled WGS sequence"/>
</dbReference>
<organism evidence="1 2">
    <name type="scientific">Puccinia graminis f. sp. tritici</name>
    <dbReference type="NCBI Taxonomy" id="56615"/>
    <lineage>
        <taxon>Eukaryota</taxon>
        <taxon>Fungi</taxon>
        <taxon>Dikarya</taxon>
        <taxon>Basidiomycota</taxon>
        <taxon>Pucciniomycotina</taxon>
        <taxon>Pucciniomycetes</taxon>
        <taxon>Pucciniales</taxon>
        <taxon>Pucciniaceae</taxon>
        <taxon>Puccinia</taxon>
    </lineage>
</organism>
<protein>
    <submittedName>
        <fullName evidence="1">Uncharacterized protein</fullName>
    </submittedName>
</protein>
<evidence type="ECO:0000313" key="2">
    <source>
        <dbReference type="Proteomes" id="UP000325313"/>
    </source>
</evidence>
<proteinExistence type="predicted"/>
<comment type="caution">
    <text evidence="1">The sequence shown here is derived from an EMBL/GenBank/DDBJ whole genome shotgun (WGS) entry which is preliminary data.</text>
</comment>
<dbReference type="AlphaFoldDB" id="A0A5B0R4R8"/>